<comment type="caution">
    <text evidence="10">The sequence shown here is derived from an EMBL/GenBank/DDBJ whole genome shotgun (WGS) entry which is preliminary data.</text>
</comment>
<evidence type="ECO:0000256" key="8">
    <source>
        <dbReference type="ARBA" id="ARBA00023326"/>
    </source>
</evidence>
<evidence type="ECO:0000256" key="4">
    <source>
        <dbReference type="ARBA" id="ARBA00022729"/>
    </source>
</evidence>
<evidence type="ECO:0000256" key="9">
    <source>
        <dbReference type="RuleBase" id="RU367147"/>
    </source>
</evidence>
<evidence type="ECO:0000256" key="5">
    <source>
        <dbReference type="ARBA" id="ARBA00022801"/>
    </source>
</evidence>
<proteinExistence type="inferred from homology"/>
<comment type="similarity">
    <text evidence="9">Belongs to the carbohydrate esterase 1 (CE1) family.</text>
</comment>
<dbReference type="NCBIfam" id="TIGR01840">
    <property type="entry name" value="esterase_phb"/>
    <property type="match status" value="1"/>
</dbReference>
<keyword evidence="2 9" id="KW-0719">Serine esterase</keyword>
<dbReference type="PANTHER" id="PTHR43037:SF3">
    <property type="entry name" value="FERULOYL ESTERASE B"/>
    <property type="match status" value="1"/>
</dbReference>
<dbReference type="Pfam" id="PF10503">
    <property type="entry name" value="Esterase_PHB"/>
    <property type="match status" value="1"/>
</dbReference>
<dbReference type="InterPro" id="IPR029058">
    <property type="entry name" value="AB_hydrolase_fold"/>
</dbReference>
<dbReference type="InterPro" id="IPR010126">
    <property type="entry name" value="Esterase_phb"/>
</dbReference>
<dbReference type="EC" id="3.1.1.-" evidence="9"/>
<accession>A0A4S8SVM4</accession>
<evidence type="ECO:0000313" key="10">
    <source>
        <dbReference type="EMBL" id="THV75071.1"/>
    </source>
</evidence>
<name>A0A4S8SVM4_AURPU</name>
<organism evidence="10 11">
    <name type="scientific">Aureobasidium pullulans</name>
    <name type="common">Black yeast</name>
    <name type="synonym">Pullularia pullulans</name>
    <dbReference type="NCBI Taxonomy" id="5580"/>
    <lineage>
        <taxon>Eukaryota</taxon>
        <taxon>Fungi</taxon>
        <taxon>Dikarya</taxon>
        <taxon>Ascomycota</taxon>
        <taxon>Pezizomycotina</taxon>
        <taxon>Dothideomycetes</taxon>
        <taxon>Dothideomycetidae</taxon>
        <taxon>Dothideales</taxon>
        <taxon>Saccotheciaceae</taxon>
        <taxon>Aureobasidium</taxon>
    </lineage>
</organism>
<dbReference type="EMBL" id="QZAF01000047">
    <property type="protein sequence ID" value="THV75071.1"/>
    <property type="molecule type" value="Genomic_DNA"/>
</dbReference>
<dbReference type="GO" id="GO:0045493">
    <property type="term" value="P:xylan catabolic process"/>
    <property type="evidence" value="ECO:0007669"/>
    <property type="project" value="UniProtKB-UniRule"/>
</dbReference>
<keyword evidence="4" id="KW-0732">Signal</keyword>
<dbReference type="InterPro" id="IPR050955">
    <property type="entry name" value="Plant_Biomass_Hydrol_Est"/>
</dbReference>
<reference evidence="10 11" key="1">
    <citation type="submission" date="2018-10" db="EMBL/GenBank/DDBJ databases">
        <title>Fifty Aureobasidium pullulans genomes reveal a recombining polyextremotolerant generalist.</title>
        <authorList>
            <person name="Gostincar C."/>
            <person name="Turk M."/>
            <person name="Zajc J."/>
            <person name="Gunde-Cimerman N."/>
        </authorList>
    </citation>
    <scope>NUCLEOTIDE SEQUENCE [LARGE SCALE GENOMIC DNA]</scope>
    <source>
        <strain evidence="10 11">EXF-11900</strain>
    </source>
</reference>
<keyword evidence="8 9" id="KW-0624">Polysaccharide degradation</keyword>
<dbReference type="Gene3D" id="3.40.50.1820">
    <property type="entry name" value="alpha/beta hydrolase"/>
    <property type="match status" value="1"/>
</dbReference>
<evidence type="ECO:0000256" key="3">
    <source>
        <dbReference type="ARBA" id="ARBA00022525"/>
    </source>
</evidence>
<keyword evidence="7 9" id="KW-0119">Carbohydrate metabolism</keyword>
<comment type="function">
    <text evidence="9">Esterase involved in the hydrolysis of xylan, a major structural heterogeneous polysaccharide found in plant biomass representing the second most abundant polysaccharide in the biosphere, after cellulose.</text>
</comment>
<gene>
    <name evidence="10" type="ORF">D6D28_02100</name>
</gene>
<evidence type="ECO:0000256" key="2">
    <source>
        <dbReference type="ARBA" id="ARBA00022487"/>
    </source>
</evidence>
<keyword evidence="6" id="KW-0325">Glycoprotein</keyword>
<keyword evidence="5 9" id="KW-0378">Hydrolase</keyword>
<dbReference type="GO" id="GO:0052689">
    <property type="term" value="F:carboxylic ester hydrolase activity"/>
    <property type="evidence" value="ECO:0007669"/>
    <property type="project" value="UniProtKB-KW"/>
</dbReference>
<evidence type="ECO:0000256" key="6">
    <source>
        <dbReference type="ARBA" id="ARBA00023180"/>
    </source>
</evidence>
<sequence length="423" mass="46209">MPFMAKVEARSAACRYKWKELIGDFHSKLGRTHPDFCFNFNPSEQHPASQELLLVRIAYLLYSNMHGLRFEVTVAAFLIVILTDALIYCSFQQAVRRPPLTIVFILKASLHLERSVFMHFSSLIAPVFALLGAVSGNSLAGRAAQLTQVQNFGDNPSGTGMYIYVPQKLAAKPAVIVAIHFCTGTAQAYYQQSPYSKLADQKGFIVIYPSSPHAGTCWDVSSQKSLKHNGGGDSNAIANMVTYTLKKYNADPKRVFVTGSSSGAMMTNVMASTYPELFAAATAYSGVPAGCFVSSSGQVDAWNSTCAQGNVDQSAAYWTNVVKNMYPGYNGARPRFQIYHGSIDTTLRPNNYRESVKEWTGVFGFDANKPQTVKNNFPANGYTTDIWGVDSANPLGKVQGIYALNVGHTVPINGAQDMAWFGL</sequence>
<dbReference type="Proteomes" id="UP000304951">
    <property type="component" value="Unassembled WGS sequence"/>
</dbReference>
<comment type="subcellular location">
    <subcellularLocation>
        <location evidence="1 9">Secreted</location>
    </subcellularLocation>
</comment>
<evidence type="ECO:0000313" key="11">
    <source>
        <dbReference type="Proteomes" id="UP000304951"/>
    </source>
</evidence>
<dbReference type="PANTHER" id="PTHR43037">
    <property type="entry name" value="UNNAMED PRODUCT-RELATED"/>
    <property type="match status" value="1"/>
</dbReference>
<evidence type="ECO:0000256" key="1">
    <source>
        <dbReference type="ARBA" id="ARBA00004613"/>
    </source>
</evidence>
<keyword evidence="3 9" id="KW-0964">Secreted</keyword>
<evidence type="ECO:0000256" key="7">
    <source>
        <dbReference type="ARBA" id="ARBA00023277"/>
    </source>
</evidence>
<dbReference type="AlphaFoldDB" id="A0A4S8SVM4"/>
<dbReference type="SUPFAM" id="SSF53474">
    <property type="entry name" value="alpha/beta-Hydrolases"/>
    <property type="match status" value="2"/>
</dbReference>
<protein>
    <recommendedName>
        <fullName evidence="9">Carboxylic ester hydrolase</fullName>
        <ecNumber evidence="9">3.1.1.-</ecNumber>
    </recommendedName>
</protein>
<dbReference type="GO" id="GO:0005576">
    <property type="term" value="C:extracellular region"/>
    <property type="evidence" value="ECO:0007669"/>
    <property type="project" value="UniProtKB-SubCell"/>
</dbReference>